<accession>A0ABQ7PR83</accession>
<protein>
    <recommendedName>
        <fullName evidence="4">Extracellular serine/threonine protein kinase four-jointed</fullName>
    </recommendedName>
</protein>
<name>A0ABQ7PR83_PLUXY</name>
<organism evidence="2 3">
    <name type="scientific">Plutella xylostella</name>
    <name type="common">Diamondback moth</name>
    <name type="synonym">Plutella maculipennis</name>
    <dbReference type="NCBI Taxonomy" id="51655"/>
    <lineage>
        <taxon>Eukaryota</taxon>
        <taxon>Metazoa</taxon>
        <taxon>Ecdysozoa</taxon>
        <taxon>Arthropoda</taxon>
        <taxon>Hexapoda</taxon>
        <taxon>Insecta</taxon>
        <taxon>Pterygota</taxon>
        <taxon>Neoptera</taxon>
        <taxon>Endopterygota</taxon>
        <taxon>Lepidoptera</taxon>
        <taxon>Glossata</taxon>
        <taxon>Ditrysia</taxon>
        <taxon>Yponomeutoidea</taxon>
        <taxon>Plutellidae</taxon>
        <taxon>Plutella</taxon>
    </lineage>
</organism>
<dbReference type="PANTHER" id="PTHR13147:SF5">
    <property type="entry name" value="FOUR-JOINTED BOX PROTEIN 1"/>
    <property type="match status" value="1"/>
</dbReference>
<evidence type="ECO:0008006" key="4">
    <source>
        <dbReference type="Google" id="ProtNLM"/>
    </source>
</evidence>
<keyword evidence="1" id="KW-1133">Transmembrane helix</keyword>
<sequence length="595" mass="69056">MNKMIHTSHKRDDKTPFYKKTDATDVRIPPLDESANKENNMAVFKIINEKYSMDDRIIKQKGFLPHKHGIYDEEHNRRHRTNMQFRKEHFSCYNYFFVSLCISFIFGLAIGVVLMGSTHTNVQVKLVPRQLKVNDNLREGITRTLNSIKDTEFQRNDNRIDVNTKHMKMNSRYSSVSFVSEKEKDDHKYNKEVYPKGMTEDMKDILKDNKMGHHKHKISAVVGKNDTNIFLPSDRTVIFEDIYWGPEVEHSLPEGYGKKATDIWESYMEQAEVVKMELGCGRMQNRLVTFSDGLQACVRYRQNTDQIQGEIFSFYVAKLLNLTNLAPSVVKVVDVKDQLWKNVANDIATAQWSSNRAVVLTQYIPSLESANIPEIFKPSSRHLNKFDVLKMSLKENDTVSKSQVLLEKLKLKHVKKSENKNEKADFDHLDLNLSKKSIDSFVELAQWSDLIIFDYLTANLDRIVNNLFNYQWNINIMDGPAHNLARKIDSGLLLFLDNESGLLHGYRLLKKYNVYHSLMLDNLCVFRKSTIDQLKEIFATKSVGKKLSEEFHKKNNAVIRDILPPLPEKNAKILHERIGKVLGQVEKCEQNFSNR</sequence>
<evidence type="ECO:0000256" key="1">
    <source>
        <dbReference type="SAM" id="Phobius"/>
    </source>
</evidence>
<feature type="transmembrane region" description="Helical" evidence="1">
    <location>
        <begin position="93"/>
        <end position="116"/>
    </location>
</feature>
<reference evidence="2 3" key="1">
    <citation type="submission" date="2021-06" db="EMBL/GenBank/DDBJ databases">
        <title>A haploid diamondback moth (Plutella xylostella L.) genome assembly resolves 31 chromosomes and identifies a diamide resistance mutation.</title>
        <authorList>
            <person name="Ward C.M."/>
            <person name="Perry K.D."/>
            <person name="Baker G."/>
            <person name="Powis K."/>
            <person name="Heckel D.G."/>
            <person name="Baxter S.W."/>
        </authorList>
    </citation>
    <scope>NUCLEOTIDE SEQUENCE [LARGE SCALE GENOMIC DNA]</scope>
    <source>
        <strain evidence="2 3">LV</strain>
        <tissue evidence="2">Single pupa</tissue>
    </source>
</reference>
<evidence type="ECO:0000313" key="2">
    <source>
        <dbReference type="EMBL" id="KAG7295492.1"/>
    </source>
</evidence>
<keyword evidence="1" id="KW-0472">Membrane</keyword>
<evidence type="ECO:0000313" key="3">
    <source>
        <dbReference type="Proteomes" id="UP000823941"/>
    </source>
</evidence>
<dbReference type="Proteomes" id="UP000823941">
    <property type="component" value="Chromosome 30"/>
</dbReference>
<keyword evidence="3" id="KW-1185">Reference proteome</keyword>
<gene>
    <name evidence="2" type="ORF">JYU34_021697</name>
</gene>
<keyword evidence="1" id="KW-0812">Transmembrane</keyword>
<dbReference type="PRINTS" id="PR02072">
    <property type="entry name" value="4JOINTEDBOX1"/>
</dbReference>
<proteinExistence type="predicted"/>
<dbReference type="InterPro" id="IPR024868">
    <property type="entry name" value="FJX1/FJ"/>
</dbReference>
<dbReference type="EMBL" id="JAHIBW010000030">
    <property type="protein sequence ID" value="KAG7295492.1"/>
    <property type="molecule type" value="Genomic_DNA"/>
</dbReference>
<comment type="caution">
    <text evidence="2">The sequence shown here is derived from an EMBL/GenBank/DDBJ whole genome shotgun (WGS) entry which is preliminary data.</text>
</comment>
<dbReference type="PANTHER" id="PTHR13147">
    <property type="entry name" value="FOUR-JOINTED BOX PROTEIN 1"/>
    <property type="match status" value="1"/>
</dbReference>